<name>U1GHS9_ENDPU</name>
<proteinExistence type="predicted"/>
<sequence>MRPIDPNISVKILFQAEIHQKRGPLYLVESLYPKSTKKGPKAKSIPKKWAEKQPNDHTTASIPDDSTADTQLDKLLIPPEEAEEHFKGR</sequence>
<feature type="region of interest" description="Disordered" evidence="1">
    <location>
        <begin position="31"/>
        <end position="89"/>
    </location>
</feature>
<dbReference type="EMBL" id="KE721221">
    <property type="protein sequence ID" value="ERF71371.1"/>
    <property type="molecule type" value="Genomic_DNA"/>
</dbReference>
<gene>
    <name evidence="2" type="ORF">EPUS_09463</name>
</gene>
<protein>
    <submittedName>
        <fullName evidence="2">Uncharacterized protein</fullName>
    </submittedName>
</protein>
<evidence type="ECO:0000313" key="2">
    <source>
        <dbReference type="EMBL" id="ERF71371.1"/>
    </source>
</evidence>
<evidence type="ECO:0000313" key="3">
    <source>
        <dbReference type="Proteomes" id="UP000019373"/>
    </source>
</evidence>
<dbReference type="HOGENOM" id="CLU_189314_0_0_1"/>
<evidence type="ECO:0000256" key="1">
    <source>
        <dbReference type="SAM" id="MobiDB-lite"/>
    </source>
</evidence>
<dbReference type="OrthoDB" id="4547674at2759"/>
<feature type="compositionally biased region" description="Basic residues" evidence="1">
    <location>
        <begin position="35"/>
        <end position="46"/>
    </location>
</feature>
<dbReference type="AlphaFoldDB" id="U1GHS9"/>
<dbReference type="Proteomes" id="UP000019373">
    <property type="component" value="Unassembled WGS sequence"/>
</dbReference>
<keyword evidence="3" id="KW-1185">Reference proteome</keyword>
<dbReference type="GeneID" id="19244264"/>
<organism evidence="2 3">
    <name type="scientific">Endocarpon pusillum (strain Z07020 / HMAS-L-300199)</name>
    <name type="common">Lichen-forming fungus</name>
    <dbReference type="NCBI Taxonomy" id="1263415"/>
    <lineage>
        <taxon>Eukaryota</taxon>
        <taxon>Fungi</taxon>
        <taxon>Dikarya</taxon>
        <taxon>Ascomycota</taxon>
        <taxon>Pezizomycotina</taxon>
        <taxon>Eurotiomycetes</taxon>
        <taxon>Chaetothyriomycetidae</taxon>
        <taxon>Verrucariales</taxon>
        <taxon>Verrucariaceae</taxon>
        <taxon>Endocarpon</taxon>
    </lineage>
</organism>
<accession>U1GHS9</accession>
<reference evidence="3" key="1">
    <citation type="journal article" date="2014" name="BMC Genomics">
        <title>Genome characteristics reveal the impact of lichenization on lichen-forming fungus Endocarpon pusillum Hedwig (Verrucariales, Ascomycota).</title>
        <authorList>
            <person name="Wang Y.-Y."/>
            <person name="Liu B."/>
            <person name="Zhang X.-Y."/>
            <person name="Zhou Q.-M."/>
            <person name="Zhang T."/>
            <person name="Li H."/>
            <person name="Yu Y.-F."/>
            <person name="Zhang X.-L."/>
            <person name="Hao X.-Y."/>
            <person name="Wang M."/>
            <person name="Wang L."/>
            <person name="Wei J.-C."/>
        </authorList>
    </citation>
    <scope>NUCLEOTIDE SEQUENCE [LARGE SCALE GENOMIC DNA]</scope>
    <source>
        <strain evidence="3">Z07020 / HMAS-L-300199</strain>
    </source>
</reference>
<dbReference type="RefSeq" id="XP_007802982.1">
    <property type="nucleotide sequence ID" value="XM_007804791.1"/>
</dbReference>